<dbReference type="eggNOG" id="ENOG5031YDT">
    <property type="taxonomic scope" value="Bacteria"/>
</dbReference>
<dbReference type="RefSeq" id="WP_052439319.1">
    <property type="nucleotide sequence ID" value="NZ_BBPN01000045.1"/>
</dbReference>
<evidence type="ECO:0000313" key="2">
    <source>
        <dbReference type="Proteomes" id="UP000183015"/>
    </source>
</evidence>
<gene>
    <name evidence="1" type="ORF">SAMN05414137_10963</name>
</gene>
<dbReference type="EMBL" id="FOAZ01000009">
    <property type="protein sequence ID" value="SEL48196.1"/>
    <property type="molecule type" value="Genomic_DNA"/>
</dbReference>
<accession>A0A1H7QJT3</accession>
<organism evidence="1 2">
    <name type="scientific">Streptacidiphilus jiangxiensis</name>
    <dbReference type="NCBI Taxonomy" id="235985"/>
    <lineage>
        <taxon>Bacteria</taxon>
        <taxon>Bacillati</taxon>
        <taxon>Actinomycetota</taxon>
        <taxon>Actinomycetes</taxon>
        <taxon>Kitasatosporales</taxon>
        <taxon>Streptomycetaceae</taxon>
        <taxon>Streptacidiphilus</taxon>
    </lineage>
</organism>
<proteinExistence type="predicted"/>
<dbReference type="Proteomes" id="UP000183015">
    <property type="component" value="Unassembled WGS sequence"/>
</dbReference>
<protein>
    <submittedName>
        <fullName evidence="1">Uncharacterized protein</fullName>
    </submittedName>
</protein>
<name>A0A1H7QJT3_STRJI</name>
<dbReference type="AlphaFoldDB" id="A0A1H7QJT3"/>
<sequence>MGDWQAGGPPGVNVMLCGGCGEVTQWTPWGRCSWECYELPRESPEEQLAANEDAPRAFAYFTGRQALEGDGPPS</sequence>
<keyword evidence="2" id="KW-1185">Reference proteome</keyword>
<evidence type="ECO:0000313" key="1">
    <source>
        <dbReference type="EMBL" id="SEL48196.1"/>
    </source>
</evidence>
<reference evidence="2" key="1">
    <citation type="submission" date="2016-10" db="EMBL/GenBank/DDBJ databases">
        <authorList>
            <person name="Varghese N."/>
        </authorList>
    </citation>
    <scope>NUCLEOTIDE SEQUENCE [LARGE SCALE GENOMIC DNA]</scope>
    <source>
        <strain evidence="2">DSM 45096 / BCRC 16803 / CGMCC 4.1857 / CIP 109030 / JCM 12277 / KCTC 19219 / NBRC 100920 / 33214</strain>
    </source>
</reference>